<dbReference type="EMBL" id="GG692396">
    <property type="protein sequence ID" value="EER34584.1"/>
    <property type="molecule type" value="Genomic_DNA"/>
</dbReference>
<keyword evidence="11" id="KW-1185">Reference proteome</keyword>
<dbReference type="GO" id="GO:0006446">
    <property type="term" value="P:regulation of translational initiation"/>
    <property type="evidence" value="ECO:0007669"/>
    <property type="project" value="EnsemblFungi"/>
</dbReference>
<evidence type="ECO:0000256" key="5">
    <source>
        <dbReference type="ARBA" id="ARBA00022917"/>
    </source>
</evidence>
<dbReference type="PANTHER" id="PTHR45859">
    <property type="entry name" value="TRANSLATION INITIATION FACTOR EIF-2B SUBUNIT BETA"/>
    <property type="match status" value="1"/>
</dbReference>
<dbReference type="Gene3D" id="3.40.50.10470">
    <property type="entry name" value="Translation initiation factor eif-2b, domain 2"/>
    <property type="match status" value="1"/>
</dbReference>
<dbReference type="GeneID" id="8301333"/>
<comment type="subunit">
    <text evidence="8">Component of the translation initiation factor 2B (eIF2B) complex which is a heterodecamer of two sets of five different subunits: alpha, beta, gamma, delta and epsilon. Subunits alpha, beta and delta comprise a regulatory subcomplex and subunits epsilon and gamma comprise a catalytic subcomplex. Within the complex, the hexameric regulatory complex resides at the center, with the two heterodimeric catalytic subcomplexes bound on opposite sides.</text>
</comment>
<evidence type="ECO:0000256" key="2">
    <source>
        <dbReference type="ARBA" id="ARBA00007251"/>
    </source>
</evidence>
<evidence type="ECO:0000256" key="9">
    <source>
        <dbReference type="RuleBase" id="RU003814"/>
    </source>
</evidence>
<gene>
    <name evidence="10" type="ORF">CTRG_01445</name>
</gene>
<evidence type="ECO:0000313" key="10">
    <source>
        <dbReference type="EMBL" id="EER34584.1"/>
    </source>
</evidence>
<dbReference type="HOGENOM" id="CLU_016218_4_3_1"/>
<dbReference type="AlphaFoldDB" id="C5M6G4"/>
<dbReference type="GO" id="GO:0005829">
    <property type="term" value="C:cytosol"/>
    <property type="evidence" value="ECO:0007669"/>
    <property type="project" value="UniProtKB-SubCell"/>
</dbReference>
<dbReference type="VEuPathDB" id="FungiDB:CTRG_01445"/>
<organism evidence="10 11">
    <name type="scientific">Candida tropicalis (strain ATCC MYA-3404 / T1)</name>
    <name type="common">Yeast</name>
    <dbReference type="NCBI Taxonomy" id="294747"/>
    <lineage>
        <taxon>Eukaryota</taxon>
        <taxon>Fungi</taxon>
        <taxon>Dikarya</taxon>
        <taxon>Ascomycota</taxon>
        <taxon>Saccharomycotina</taxon>
        <taxon>Pichiomycetes</taxon>
        <taxon>Debaryomycetaceae</taxon>
        <taxon>Candida/Lodderomyces clade</taxon>
        <taxon>Candida</taxon>
    </lineage>
</organism>
<evidence type="ECO:0000313" key="11">
    <source>
        <dbReference type="Proteomes" id="UP000002037"/>
    </source>
</evidence>
<dbReference type="GO" id="GO:0005851">
    <property type="term" value="C:eukaryotic translation initiation factor 2B complex"/>
    <property type="evidence" value="ECO:0007669"/>
    <property type="project" value="EnsemblFungi"/>
</dbReference>
<dbReference type="Pfam" id="PF01008">
    <property type="entry name" value="IF-2B"/>
    <property type="match status" value="1"/>
</dbReference>
<keyword evidence="3" id="KW-0963">Cytoplasm</keyword>
<keyword evidence="5" id="KW-0648">Protein biosynthesis</keyword>
<evidence type="ECO:0000256" key="1">
    <source>
        <dbReference type="ARBA" id="ARBA00004514"/>
    </source>
</evidence>
<dbReference type="GO" id="GO:0005085">
    <property type="term" value="F:guanyl-nucleotide exchange factor activity"/>
    <property type="evidence" value="ECO:0007669"/>
    <property type="project" value="EnsemblFungi"/>
</dbReference>
<dbReference type="RefSeq" id="XP_002547139.1">
    <property type="nucleotide sequence ID" value="XM_002547093.1"/>
</dbReference>
<protein>
    <recommendedName>
        <fullName evidence="6">Translation initiation factor eIF2B subunit beta</fullName>
    </recommendedName>
    <alternativeName>
        <fullName evidence="7">eIF2B GDP-GTP exchange factor subunit beta</fullName>
    </alternativeName>
</protein>
<dbReference type="Proteomes" id="UP000002037">
    <property type="component" value="Unassembled WGS sequence"/>
</dbReference>
<proteinExistence type="inferred from homology"/>
<comment type="similarity">
    <text evidence="2 9">Belongs to the eIF-2B alpha/beta/delta subunits family.</text>
</comment>
<evidence type="ECO:0000256" key="6">
    <source>
        <dbReference type="ARBA" id="ARBA00044122"/>
    </source>
</evidence>
<dbReference type="GO" id="GO:0003743">
    <property type="term" value="F:translation initiation factor activity"/>
    <property type="evidence" value="ECO:0007669"/>
    <property type="project" value="UniProtKB-KW"/>
</dbReference>
<dbReference type="KEGG" id="ctp:CTRG_01445"/>
<evidence type="ECO:0000256" key="4">
    <source>
        <dbReference type="ARBA" id="ARBA00022540"/>
    </source>
</evidence>
<dbReference type="FunFam" id="3.40.50.10470:FF:000008">
    <property type="entry name" value="Translation initiation factor 2B, beta subunit"/>
    <property type="match status" value="1"/>
</dbReference>
<dbReference type="eggNOG" id="KOG1465">
    <property type="taxonomic scope" value="Eukaryota"/>
</dbReference>
<dbReference type="PANTHER" id="PTHR45859:SF1">
    <property type="entry name" value="TRANSLATION INITIATION FACTOR EIF-2B SUBUNIT BETA"/>
    <property type="match status" value="1"/>
</dbReference>
<sequence length="370" mass="41098">MSLITPEISALIDPVVSTLKRHQVEGHKEIALTIAQLLMKVISAARWSNIYDLIELIRQVGVIIHNAYPRKVISDNVVRRVLALIRDEIEPEQPTATTNTNTTTTENNPMMSSMFSLLSTNNNKNESIKEQKQPQSKKQTSDMRSIIIQGIRDLIDEISNVNEGIENMAVDLIHDGEVLLTPTPSSDTVIHFLIQASAKRKFSVVVTENYPNEIKAAHKFVKTLAKHNIETILIPDTTTYAIMSRVGKVIIGTNAVFANGGCLSSSGVANVVECAKEHRTPVFAVAGLYKLSPLYPFTSNDLIEVGNAGKVLNYDDFQLVENVDVVTNPLEDYIPPQHIDIFMTNIGGFAPSFIYRVVLDNYKPEDNKLE</sequence>
<dbReference type="InterPro" id="IPR000649">
    <property type="entry name" value="IF-2B-related"/>
</dbReference>
<evidence type="ECO:0000256" key="8">
    <source>
        <dbReference type="ARBA" id="ARBA00046432"/>
    </source>
</evidence>
<evidence type="ECO:0000256" key="3">
    <source>
        <dbReference type="ARBA" id="ARBA00022490"/>
    </source>
</evidence>
<accession>C5M6G4</accession>
<dbReference type="OrthoDB" id="269919at2759"/>
<dbReference type="InterPro" id="IPR042529">
    <property type="entry name" value="IF_2B-like_C"/>
</dbReference>
<comment type="subcellular location">
    <subcellularLocation>
        <location evidence="1">Cytoplasm</location>
        <location evidence="1">Cytosol</location>
    </subcellularLocation>
</comment>
<name>C5M6G4_CANTT</name>
<dbReference type="STRING" id="294747.C5M6G4"/>
<evidence type="ECO:0000256" key="7">
    <source>
        <dbReference type="ARBA" id="ARBA00044228"/>
    </source>
</evidence>
<dbReference type="GO" id="GO:0002183">
    <property type="term" value="P:cytoplasmic translational initiation"/>
    <property type="evidence" value="ECO:0007669"/>
    <property type="project" value="EnsemblFungi"/>
</dbReference>
<dbReference type="InterPro" id="IPR037171">
    <property type="entry name" value="NagB/RpiA_transferase-like"/>
</dbReference>
<dbReference type="InterPro" id="IPR051855">
    <property type="entry name" value="eIF2B_beta_subunit"/>
</dbReference>
<dbReference type="SUPFAM" id="SSF100950">
    <property type="entry name" value="NagB/RpiA/CoA transferase-like"/>
    <property type="match status" value="1"/>
</dbReference>
<reference evidence="10 11" key="1">
    <citation type="journal article" date="2009" name="Nature">
        <title>Evolution of pathogenicity and sexual reproduction in eight Candida genomes.</title>
        <authorList>
            <person name="Butler G."/>
            <person name="Rasmussen M.D."/>
            <person name="Lin M.F."/>
            <person name="Santos M.A."/>
            <person name="Sakthikumar S."/>
            <person name="Munro C.A."/>
            <person name="Rheinbay E."/>
            <person name="Grabherr M."/>
            <person name="Forche A."/>
            <person name="Reedy J.L."/>
            <person name="Agrafioti I."/>
            <person name="Arnaud M.B."/>
            <person name="Bates S."/>
            <person name="Brown A.J."/>
            <person name="Brunke S."/>
            <person name="Costanzo M.C."/>
            <person name="Fitzpatrick D.A."/>
            <person name="de Groot P.W."/>
            <person name="Harris D."/>
            <person name="Hoyer L.L."/>
            <person name="Hube B."/>
            <person name="Klis F.M."/>
            <person name="Kodira C."/>
            <person name="Lennard N."/>
            <person name="Logue M.E."/>
            <person name="Martin R."/>
            <person name="Neiman A.M."/>
            <person name="Nikolaou E."/>
            <person name="Quail M.A."/>
            <person name="Quinn J."/>
            <person name="Santos M.C."/>
            <person name="Schmitzberger F.F."/>
            <person name="Sherlock G."/>
            <person name="Shah P."/>
            <person name="Silverstein K.A."/>
            <person name="Skrzypek M.S."/>
            <person name="Soll D."/>
            <person name="Staggs R."/>
            <person name="Stansfield I."/>
            <person name="Stumpf M.P."/>
            <person name="Sudbery P.E."/>
            <person name="Srikantha T."/>
            <person name="Zeng Q."/>
            <person name="Berman J."/>
            <person name="Berriman M."/>
            <person name="Heitman J."/>
            <person name="Gow N.A."/>
            <person name="Lorenz M.C."/>
            <person name="Birren B.W."/>
            <person name="Kellis M."/>
            <person name="Cuomo C.A."/>
        </authorList>
    </citation>
    <scope>NUCLEOTIDE SEQUENCE [LARGE SCALE GENOMIC DNA]</scope>
    <source>
        <strain evidence="11">ATCC MYA-3404 / T1</strain>
    </source>
</reference>
<keyword evidence="4 10" id="KW-0396">Initiation factor</keyword>